<name>A0A3D9IBU8_9BACL</name>
<dbReference type="SUPFAM" id="SSF46955">
    <property type="entry name" value="Putative DNA-binding domain"/>
    <property type="match status" value="1"/>
</dbReference>
<sequence length="68" mass="8113">MPLREIERYIDFYTTNNYEGCYRVLNEHKSHIQTKMADMAATLDIMNYKLDNFQQIIHSTDKGDHTND</sequence>
<keyword evidence="2" id="KW-1185">Reference proteome</keyword>
<comment type="caution">
    <text evidence="1">The sequence shown here is derived from an EMBL/GenBank/DDBJ whole genome shotgun (WGS) entry which is preliminary data.</text>
</comment>
<proteinExistence type="predicted"/>
<gene>
    <name evidence="1" type="ORF">DFP95_10781</name>
</gene>
<reference evidence="1 2" key="1">
    <citation type="submission" date="2018-07" db="EMBL/GenBank/DDBJ databases">
        <title>Genomic Encyclopedia of Type Strains, Phase III (KMG-III): the genomes of soil and plant-associated and newly described type strains.</title>
        <authorList>
            <person name="Whitman W."/>
        </authorList>
    </citation>
    <scope>NUCLEOTIDE SEQUENCE [LARGE SCALE GENOMIC DNA]</scope>
    <source>
        <strain evidence="1 2">CECT 8236</strain>
    </source>
</reference>
<dbReference type="InterPro" id="IPR009061">
    <property type="entry name" value="DNA-bd_dom_put_sf"/>
</dbReference>
<protein>
    <submittedName>
        <fullName evidence="1">Uncharacterized protein</fullName>
    </submittedName>
</protein>
<organism evidence="1 2">
    <name type="scientific">Cohnella lupini</name>
    <dbReference type="NCBI Taxonomy" id="1294267"/>
    <lineage>
        <taxon>Bacteria</taxon>
        <taxon>Bacillati</taxon>
        <taxon>Bacillota</taxon>
        <taxon>Bacilli</taxon>
        <taxon>Bacillales</taxon>
        <taxon>Paenibacillaceae</taxon>
        <taxon>Cohnella</taxon>
    </lineage>
</organism>
<accession>A0A3D9IBU8</accession>
<dbReference type="EMBL" id="QRDY01000007">
    <property type="protein sequence ID" value="RED59242.1"/>
    <property type="molecule type" value="Genomic_DNA"/>
</dbReference>
<evidence type="ECO:0000313" key="1">
    <source>
        <dbReference type="EMBL" id="RED59242.1"/>
    </source>
</evidence>
<dbReference type="Proteomes" id="UP000256869">
    <property type="component" value="Unassembled WGS sequence"/>
</dbReference>
<dbReference type="AlphaFoldDB" id="A0A3D9IBU8"/>
<evidence type="ECO:0000313" key="2">
    <source>
        <dbReference type="Proteomes" id="UP000256869"/>
    </source>
</evidence>